<feature type="domain" description="TonB-dependent transporter Oar-like beta-barrel" evidence="7">
    <location>
        <begin position="212"/>
        <end position="294"/>
    </location>
</feature>
<dbReference type="Pfam" id="PF25183">
    <property type="entry name" value="OMP_b-brl_4"/>
    <property type="match status" value="2"/>
</dbReference>
<keyword evidence="4" id="KW-0812">Transmembrane</keyword>
<feature type="domain" description="TonB-dependent transporter Oar-like beta-barrel" evidence="7">
    <location>
        <begin position="304"/>
        <end position="836"/>
    </location>
</feature>
<evidence type="ECO:0000256" key="6">
    <source>
        <dbReference type="ARBA" id="ARBA00023237"/>
    </source>
</evidence>
<dbReference type="InterPro" id="IPR036942">
    <property type="entry name" value="Beta-barrel_TonB_sf"/>
</dbReference>
<evidence type="ECO:0000256" key="3">
    <source>
        <dbReference type="ARBA" id="ARBA00022452"/>
    </source>
</evidence>
<organism evidence="8 9">
    <name type="scientific">Sphingomonas parva</name>
    <dbReference type="NCBI Taxonomy" id="2555898"/>
    <lineage>
        <taxon>Bacteria</taxon>
        <taxon>Pseudomonadati</taxon>
        <taxon>Pseudomonadota</taxon>
        <taxon>Alphaproteobacteria</taxon>
        <taxon>Sphingomonadales</taxon>
        <taxon>Sphingomonadaceae</taxon>
        <taxon>Sphingomonas</taxon>
    </lineage>
</organism>
<dbReference type="Proteomes" id="UP000298213">
    <property type="component" value="Unassembled WGS sequence"/>
</dbReference>
<dbReference type="InterPro" id="IPR039426">
    <property type="entry name" value="TonB-dep_rcpt-like"/>
</dbReference>
<evidence type="ECO:0000256" key="4">
    <source>
        <dbReference type="ARBA" id="ARBA00022692"/>
    </source>
</evidence>
<keyword evidence="2" id="KW-0813">Transport</keyword>
<dbReference type="AlphaFoldDB" id="A0A4Y8ZQV0"/>
<dbReference type="GO" id="GO:0015344">
    <property type="term" value="F:siderophore uptake transmembrane transporter activity"/>
    <property type="evidence" value="ECO:0007669"/>
    <property type="project" value="TreeGrafter"/>
</dbReference>
<dbReference type="InterPro" id="IPR037066">
    <property type="entry name" value="Plug_dom_sf"/>
</dbReference>
<keyword evidence="3" id="KW-1134">Transmembrane beta strand</keyword>
<comment type="subcellular location">
    <subcellularLocation>
        <location evidence="1">Cell outer membrane</location>
        <topology evidence="1">Multi-pass membrane protein</topology>
    </subcellularLocation>
</comment>
<dbReference type="InterPro" id="IPR057601">
    <property type="entry name" value="Oar-like_b-barrel"/>
</dbReference>
<reference evidence="8 9" key="1">
    <citation type="submission" date="2019-03" db="EMBL/GenBank/DDBJ databases">
        <title>Genome sequence of Sphingomonas sp. 17J27-24.</title>
        <authorList>
            <person name="Kim M."/>
            <person name="Maeng S."/>
            <person name="Sathiyaraj S."/>
        </authorList>
    </citation>
    <scope>NUCLEOTIDE SEQUENCE [LARGE SCALE GENOMIC DNA]</scope>
    <source>
        <strain evidence="8 9">17J27-24</strain>
    </source>
</reference>
<evidence type="ECO:0000259" key="7">
    <source>
        <dbReference type="Pfam" id="PF25183"/>
    </source>
</evidence>
<keyword evidence="5" id="KW-0472">Membrane</keyword>
<keyword evidence="9" id="KW-1185">Reference proteome</keyword>
<evidence type="ECO:0000313" key="8">
    <source>
        <dbReference type="EMBL" id="TFI57837.1"/>
    </source>
</evidence>
<dbReference type="GO" id="GO:0044718">
    <property type="term" value="P:siderophore transmembrane transport"/>
    <property type="evidence" value="ECO:0007669"/>
    <property type="project" value="TreeGrafter"/>
</dbReference>
<dbReference type="Gene3D" id="2.40.170.20">
    <property type="entry name" value="TonB-dependent receptor, beta-barrel domain"/>
    <property type="match status" value="1"/>
</dbReference>
<sequence length="950" mass="103961">MAQTAGTIRGEHGQPGETVTVTDTVTGRSVTATVNEDGTFVVVGLRPSTYRVEGSGLAEDVTVPVGQIVTIDAAPAAEVSPDTGGEIIVQGRRDRTEVRTATVTTNVSQAQIENLPQNDRNFLNFAALAPGVSVSPSGGDKRVQAGAVSGDQVNVFIDGLSLKNPVNHGGVAGQNFSQGNPFPQLAVQEFKVDTQNFKAEYEQAGSAIITAVTKTGGTEFHGDVFGQFQPKSFIGRPFFDRPGNANNLDGSKLKPDYKRWQFGGDLGGPIIPEKLHFFVAYEGTRQKDPSTSVNLGRGVAASISNEFNGSFPVSFNQDLYFGKLSLFATPDDTIDASAFIRKEQNLRDFGGIAVSTHGHDITSNGELYQLEWDHRGDNWLNELTLAYNTFSNGTPRISDGPEIVLTCVEPTAAEAAAGAICGPRNDINARSAELGAHPFVQNDRQETWTIKNNATFDRGDHIIKAGGRVTFNKYSRLEDFRSNATYFFRADQYTGFETSTPYEAAISTISVEAATAKNTQFGLFIQDDWTPNDHWTVNAGIRWDYETNAKNENFVTPANIVNALRAYPGWQAAGINPDDYISTGKNRKPYWKAFQPRLGVAYDVYGDRDLILFAGAGRYYDRPLFLTAGIETIKALYQSVSTVQAAPGQPIPKDVEALRAAAIAQGLRGDVWLLNNDTKLPYSDQFNVGVRKRFGQWNTSLTLSHIRSHNIFQYVRGNRNPDGSYPTTSATGEFIIQDNFPTAGDLPGFDGKLNIGANEGESRYWGVFVQADKPYTRQSGWGVTSTFTWQRPRTNVGTELYADEFFAGPDQNQFGWNYSQGVEKYRFVGTGIVGLPLDFTLSGTLTLTSGPSFGSVIFYPDGGVFNGSGVYFPEKTFAYKSLDLRLAKSFKTPWGHEATVDFQVYNVFDWVNRNYTTWGSGNGINPPLKNDNDGTVGRARSFQAGLKYSF</sequence>
<dbReference type="EMBL" id="SPDV01000023">
    <property type="protein sequence ID" value="TFI57837.1"/>
    <property type="molecule type" value="Genomic_DNA"/>
</dbReference>
<dbReference type="PANTHER" id="PTHR30069">
    <property type="entry name" value="TONB-DEPENDENT OUTER MEMBRANE RECEPTOR"/>
    <property type="match status" value="1"/>
</dbReference>
<dbReference type="SUPFAM" id="SSF56935">
    <property type="entry name" value="Porins"/>
    <property type="match status" value="1"/>
</dbReference>
<evidence type="ECO:0000256" key="2">
    <source>
        <dbReference type="ARBA" id="ARBA00022448"/>
    </source>
</evidence>
<accession>A0A4Y8ZQV0</accession>
<keyword evidence="8" id="KW-0675">Receptor</keyword>
<evidence type="ECO:0000256" key="1">
    <source>
        <dbReference type="ARBA" id="ARBA00004571"/>
    </source>
</evidence>
<dbReference type="GO" id="GO:0009279">
    <property type="term" value="C:cell outer membrane"/>
    <property type="evidence" value="ECO:0007669"/>
    <property type="project" value="UniProtKB-SubCell"/>
</dbReference>
<dbReference type="PANTHER" id="PTHR30069:SF46">
    <property type="entry name" value="OAR PROTEIN"/>
    <property type="match status" value="1"/>
</dbReference>
<keyword evidence="6" id="KW-0998">Cell outer membrane</keyword>
<proteinExistence type="predicted"/>
<protein>
    <submittedName>
        <fullName evidence="8">TonB-dependent receptor</fullName>
    </submittedName>
</protein>
<comment type="caution">
    <text evidence="8">The sequence shown here is derived from an EMBL/GenBank/DDBJ whole genome shotgun (WGS) entry which is preliminary data.</text>
</comment>
<dbReference type="Gene3D" id="2.170.130.10">
    <property type="entry name" value="TonB-dependent receptor, plug domain"/>
    <property type="match status" value="1"/>
</dbReference>
<dbReference type="OrthoDB" id="9768147at2"/>
<gene>
    <name evidence="8" type="ORF">E2493_13080</name>
</gene>
<evidence type="ECO:0000256" key="5">
    <source>
        <dbReference type="ARBA" id="ARBA00023136"/>
    </source>
</evidence>
<name>A0A4Y8ZQV0_9SPHN</name>
<evidence type="ECO:0000313" key="9">
    <source>
        <dbReference type="Proteomes" id="UP000298213"/>
    </source>
</evidence>